<name>A0A427YNE0_9TREE</name>
<keyword evidence="10" id="KW-1185">Reference proteome</keyword>
<evidence type="ECO:0000256" key="4">
    <source>
        <dbReference type="ARBA" id="ARBA00022603"/>
    </source>
</evidence>
<dbReference type="InterPro" id="IPR029063">
    <property type="entry name" value="SAM-dependent_MTases_sf"/>
</dbReference>
<dbReference type="PANTHER" id="PTHR12049">
    <property type="entry name" value="PROTEIN ARGININE METHYLTRANSFERASE NDUFAF7, MITOCHONDRIAL"/>
    <property type="match status" value="1"/>
</dbReference>
<evidence type="ECO:0000256" key="6">
    <source>
        <dbReference type="ARBA" id="ARBA00023128"/>
    </source>
</evidence>
<dbReference type="OrthoDB" id="17415at2759"/>
<feature type="compositionally biased region" description="Low complexity" evidence="8">
    <location>
        <begin position="688"/>
        <end position="698"/>
    </location>
</feature>
<feature type="region of interest" description="Disordered" evidence="8">
    <location>
        <begin position="439"/>
        <end position="474"/>
    </location>
</feature>
<feature type="compositionally biased region" description="Low complexity" evidence="8">
    <location>
        <begin position="458"/>
        <end position="474"/>
    </location>
</feature>
<dbReference type="SUPFAM" id="SSF53335">
    <property type="entry name" value="S-adenosyl-L-methionine-dependent methyltransferases"/>
    <property type="match status" value="1"/>
</dbReference>
<comment type="subcellular location">
    <subcellularLocation>
        <location evidence="1">Mitochondrion</location>
    </subcellularLocation>
</comment>
<evidence type="ECO:0000256" key="3">
    <source>
        <dbReference type="ARBA" id="ARBA00011935"/>
    </source>
</evidence>
<comment type="caution">
    <text evidence="9">The sequence shown here is derived from an EMBL/GenBank/DDBJ whole genome shotgun (WGS) entry which is preliminary data.</text>
</comment>
<dbReference type="Pfam" id="PF02636">
    <property type="entry name" value="Methyltransf_28"/>
    <property type="match status" value="1"/>
</dbReference>
<sequence>MTTPTPFHAARSAWRAPLRRAAMRAPIAVLAGPSRRLRLPESSAEVGHASRRRGYASGSGKSNRVGKERYNFNTSLDFSAEPDPDHVNYRRVTASELSFRTTPPTRVKMLVRDFIDDSLDAAAFQEAVAGRYEEFEAREVALEEAEAGRGRPHYARALTQAILTPYKLNHFPYQDLLIYEVGAGNGSFMLDSLRFLRDRHPEVFARTKYRIVEISAALAEIQMKRAEEAGFGDVVEVINEDVFRWEGGGVEPCFVVALEVFDNFAHDMIRYDLRTLEPLQAVVSIDSTGDFSLLYEPLSDPLLRRVLAYRRLLPPTPSTLPPLSSPLLISPFLRRLYGNLPFAPNLSPPDFIPTKAVLFLERLRDRLPAHRLLVADFDELPDAVEGRNGPVVQTRYGGSMVPCETFLVKQGYFDIFFPTDFELLRDTYSLIMNSPSPSRQAVSASRASSGGGPPSTPHPKSASASASATATVPNPSSSLAGDFFFSTGVRGFRRRQVGVHPQAEFLELYELGEDNDPSFDVLNLLAAASICHAFDNPSLCPETTPEVANTEAETATNTTDSSANVVTDPSFHCFVAAMNDLSTRAPYIADVLQRTDKDMSGWGQMERALRGTQLEEVHDLVSKAFRAQIAHTGGIEDNSWESQVERIPSRRKLLRATFLAETQIARLTGQEQKAWEEVTERCEKFWNETEAQSQSETESQGKLKSSEVTATAWREFERLMSEIGVGKEKRIESACKDFVRQITEAEQ</sequence>
<dbReference type="GO" id="GO:0005739">
    <property type="term" value="C:mitochondrion"/>
    <property type="evidence" value="ECO:0007669"/>
    <property type="project" value="UniProtKB-SubCell"/>
</dbReference>
<keyword evidence="5" id="KW-0808">Transferase</keyword>
<dbReference type="Gene3D" id="3.40.50.12710">
    <property type="match status" value="1"/>
</dbReference>
<dbReference type="EMBL" id="RSCD01000005">
    <property type="protein sequence ID" value="RSH92579.1"/>
    <property type="molecule type" value="Genomic_DNA"/>
</dbReference>
<accession>A0A427YNE0</accession>
<keyword evidence="4" id="KW-0489">Methyltransferase</keyword>
<feature type="compositionally biased region" description="Low complexity" evidence="8">
    <location>
        <begin position="439"/>
        <end position="448"/>
    </location>
</feature>
<dbReference type="STRING" id="1890683.A0A427YNE0"/>
<dbReference type="EC" id="2.1.1.320" evidence="3"/>
<protein>
    <recommendedName>
        <fullName evidence="3">type II protein arginine methyltransferase</fullName>
        <ecNumber evidence="3">2.1.1.320</ecNumber>
    </recommendedName>
</protein>
<keyword evidence="6" id="KW-0496">Mitochondrion</keyword>
<dbReference type="InterPro" id="IPR038375">
    <property type="entry name" value="NDUFAF7_sf"/>
</dbReference>
<evidence type="ECO:0000256" key="7">
    <source>
        <dbReference type="ARBA" id="ARBA00048612"/>
    </source>
</evidence>
<dbReference type="PANTHER" id="PTHR12049:SF5">
    <property type="entry name" value="PROTEIN ARGININE METHYLTRANSFERASE NDUFAF7 HOMOLOG, MITOCHONDRIAL"/>
    <property type="match status" value="1"/>
</dbReference>
<comment type="similarity">
    <text evidence="2">Belongs to the NDUFAF7 family.</text>
</comment>
<dbReference type="InterPro" id="IPR003788">
    <property type="entry name" value="NDUFAF7"/>
</dbReference>
<evidence type="ECO:0000256" key="2">
    <source>
        <dbReference type="ARBA" id="ARBA00005891"/>
    </source>
</evidence>
<organism evidence="9 10">
    <name type="scientific">Saitozyma podzolica</name>
    <dbReference type="NCBI Taxonomy" id="1890683"/>
    <lineage>
        <taxon>Eukaryota</taxon>
        <taxon>Fungi</taxon>
        <taxon>Dikarya</taxon>
        <taxon>Basidiomycota</taxon>
        <taxon>Agaricomycotina</taxon>
        <taxon>Tremellomycetes</taxon>
        <taxon>Tremellales</taxon>
        <taxon>Trimorphomycetaceae</taxon>
        <taxon>Saitozyma</taxon>
    </lineage>
</organism>
<evidence type="ECO:0000256" key="5">
    <source>
        <dbReference type="ARBA" id="ARBA00022679"/>
    </source>
</evidence>
<dbReference type="AlphaFoldDB" id="A0A427YNE0"/>
<feature type="region of interest" description="Disordered" evidence="8">
    <location>
        <begin position="39"/>
        <end position="66"/>
    </location>
</feature>
<dbReference type="GO" id="GO:0032259">
    <property type="term" value="P:methylation"/>
    <property type="evidence" value="ECO:0007669"/>
    <property type="project" value="UniProtKB-KW"/>
</dbReference>
<reference evidence="9 10" key="1">
    <citation type="submission" date="2018-11" db="EMBL/GenBank/DDBJ databases">
        <title>Genome sequence of Saitozyma podzolica DSM 27192.</title>
        <authorList>
            <person name="Aliyu H."/>
            <person name="Gorte O."/>
            <person name="Ochsenreither K."/>
        </authorList>
    </citation>
    <scope>NUCLEOTIDE SEQUENCE [LARGE SCALE GENOMIC DNA]</scope>
    <source>
        <strain evidence="9 10">DSM 27192</strain>
    </source>
</reference>
<gene>
    <name evidence="9" type="ORF">EHS25_008024</name>
</gene>
<evidence type="ECO:0000313" key="10">
    <source>
        <dbReference type="Proteomes" id="UP000279259"/>
    </source>
</evidence>
<dbReference type="Proteomes" id="UP000279259">
    <property type="component" value="Unassembled WGS sequence"/>
</dbReference>
<evidence type="ECO:0000256" key="8">
    <source>
        <dbReference type="SAM" id="MobiDB-lite"/>
    </source>
</evidence>
<proteinExistence type="inferred from homology"/>
<dbReference type="GO" id="GO:0035243">
    <property type="term" value="F:protein-arginine omega-N symmetric methyltransferase activity"/>
    <property type="evidence" value="ECO:0007669"/>
    <property type="project" value="UniProtKB-EC"/>
</dbReference>
<comment type="catalytic activity">
    <reaction evidence="7">
        <text>L-arginyl-[protein] + 2 S-adenosyl-L-methionine = N(omega),N(omega)'-dimethyl-L-arginyl-[protein] + 2 S-adenosyl-L-homocysteine + 2 H(+)</text>
        <dbReference type="Rhea" id="RHEA:48108"/>
        <dbReference type="Rhea" id="RHEA-COMP:10532"/>
        <dbReference type="Rhea" id="RHEA-COMP:11992"/>
        <dbReference type="ChEBI" id="CHEBI:15378"/>
        <dbReference type="ChEBI" id="CHEBI:29965"/>
        <dbReference type="ChEBI" id="CHEBI:57856"/>
        <dbReference type="ChEBI" id="CHEBI:59789"/>
        <dbReference type="ChEBI" id="CHEBI:88221"/>
        <dbReference type="EC" id="2.1.1.320"/>
    </reaction>
</comment>
<feature type="region of interest" description="Disordered" evidence="8">
    <location>
        <begin position="687"/>
        <end position="706"/>
    </location>
</feature>
<evidence type="ECO:0000313" key="9">
    <source>
        <dbReference type="EMBL" id="RSH92579.1"/>
    </source>
</evidence>
<evidence type="ECO:0000256" key="1">
    <source>
        <dbReference type="ARBA" id="ARBA00004173"/>
    </source>
</evidence>